<evidence type="ECO:0000313" key="6">
    <source>
        <dbReference type="Proteomes" id="UP000588068"/>
    </source>
</evidence>
<dbReference type="InterPro" id="IPR036388">
    <property type="entry name" value="WH-like_DNA-bd_sf"/>
</dbReference>
<dbReference type="InterPro" id="IPR036390">
    <property type="entry name" value="WH_DNA-bd_sf"/>
</dbReference>
<reference evidence="5 6" key="1">
    <citation type="submission" date="2020-08" db="EMBL/GenBank/DDBJ databases">
        <title>Genomic Encyclopedia of Type Strains, Phase IV (KMG-IV): sequencing the most valuable type-strain genomes for metagenomic binning, comparative biology and taxonomic classification.</title>
        <authorList>
            <person name="Goeker M."/>
        </authorList>
    </citation>
    <scope>NUCLEOTIDE SEQUENCE [LARGE SCALE GENOMIC DNA]</scope>
    <source>
        <strain evidence="5 6">DSM 26723</strain>
    </source>
</reference>
<dbReference type="GO" id="GO:0043565">
    <property type="term" value="F:sequence-specific DNA binding"/>
    <property type="evidence" value="ECO:0007669"/>
    <property type="project" value="InterPro"/>
</dbReference>
<dbReference type="PANTHER" id="PTHR30154">
    <property type="entry name" value="LEUCINE-RESPONSIVE REGULATORY PROTEIN"/>
    <property type="match status" value="1"/>
</dbReference>
<dbReference type="PRINTS" id="PR00033">
    <property type="entry name" value="HTHASNC"/>
</dbReference>
<dbReference type="CDD" id="cd00090">
    <property type="entry name" value="HTH_ARSR"/>
    <property type="match status" value="1"/>
</dbReference>
<evidence type="ECO:0000259" key="4">
    <source>
        <dbReference type="PROSITE" id="PS50956"/>
    </source>
</evidence>
<dbReference type="Proteomes" id="UP000588068">
    <property type="component" value="Unassembled WGS sequence"/>
</dbReference>
<dbReference type="Pfam" id="PF13412">
    <property type="entry name" value="HTH_24"/>
    <property type="match status" value="1"/>
</dbReference>
<evidence type="ECO:0000256" key="2">
    <source>
        <dbReference type="ARBA" id="ARBA00023125"/>
    </source>
</evidence>
<dbReference type="InterPro" id="IPR011008">
    <property type="entry name" value="Dimeric_a/b-barrel"/>
</dbReference>
<keyword evidence="2 5" id="KW-0238">DNA-binding</keyword>
<comment type="caution">
    <text evidence="5">The sequence shown here is derived from an EMBL/GenBank/DDBJ whole genome shotgun (WGS) entry which is preliminary data.</text>
</comment>
<keyword evidence="3" id="KW-0804">Transcription</keyword>
<evidence type="ECO:0000256" key="3">
    <source>
        <dbReference type="ARBA" id="ARBA00023163"/>
    </source>
</evidence>
<dbReference type="PANTHER" id="PTHR30154:SF34">
    <property type="entry name" value="TRANSCRIPTIONAL REGULATOR AZLB"/>
    <property type="match status" value="1"/>
</dbReference>
<accession>A0A841HK93</accession>
<evidence type="ECO:0000256" key="1">
    <source>
        <dbReference type="ARBA" id="ARBA00023015"/>
    </source>
</evidence>
<dbReference type="SUPFAM" id="SSF46785">
    <property type="entry name" value="Winged helix' DNA-binding domain"/>
    <property type="match status" value="1"/>
</dbReference>
<gene>
    <name evidence="5" type="ORF">HNQ60_002502</name>
</gene>
<sequence>MSLDRFDRAILQALQLDGRITNSLLAERVNLSESACLRRIRALEESGLIEGYTARINQQRAGCPVNVFVNITLDRQDEVDLRKFEEAVRKIPEVMECYLMTGDYDYTVRVVVADTADFERVHSKHLTRLPAVARIHSSFALRTVQKSKELPIR</sequence>
<dbReference type="AlphaFoldDB" id="A0A841HK93"/>
<dbReference type="GO" id="GO:0043200">
    <property type="term" value="P:response to amino acid"/>
    <property type="evidence" value="ECO:0007669"/>
    <property type="project" value="TreeGrafter"/>
</dbReference>
<keyword evidence="1" id="KW-0805">Transcription regulation</keyword>
<organism evidence="5 6">
    <name type="scientific">Povalibacter uvarum</name>
    <dbReference type="NCBI Taxonomy" id="732238"/>
    <lineage>
        <taxon>Bacteria</taxon>
        <taxon>Pseudomonadati</taxon>
        <taxon>Pseudomonadota</taxon>
        <taxon>Gammaproteobacteria</taxon>
        <taxon>Steroidobacterales</taxon>
        <taxon>Steroidobacteraceae</taxon>
        <taxon>Povalibacter</taxon>
    </lineage>
</organism>
<dbReference type="GO" id="GO:0006355">
    <property type="term" value="P:regulation of DNA-templated transcription"/>
    <property type="evidence" value="ECO:0007669"/>
    <property type="project" value="UniProtKB-ARBA"/>
</dbReference>
<dbReference type="Gene3D" id="1.10.10.10">
    <property type="entry name" value="Winged helix-like DNA-binding domain superfamily/Winged helix DNA-binding domain"/>
    <property type="match status" value="1"/>
</dbReference>
<feature type="domain" description="HTH asnC-type" evidence="4">
    <location>
        <begin position="3"/>
        <end position="64"/>
    </location>
</feature>
<protein>
    <submittedName>
        <fullName evidence="5">DNA-binding Lrp family transcriptional regulator</fullName>
    </submittedName>
</protein>
<dbReference type="Gene3D" id="3.30.70.920">
    <property type="match status" value="1"/>
</dbReference>
<dbReference type="EMBL" id="JACHHZ010000003">
    <property type="protein sequence ID" value="MBB6093621.1"/>
    <property type="molecule type" value="Genomic_DNA"/>
</dbReference>
<dbReference type="SMART" id="SM00344">
    <property type="entry name" value="HTH_ASNC"/>
    <property type="match status" value="1"/>
</dbReference>
<dbReference type="InterPro" id="IPR019888">
    <property type="entry name" value="Tscrpt_reg_AsnC-like"/>
</dbReference>
<dbReference type="RefSeq" id="WP_184332200.1">
    <property type="nucleotide sequence ID" value="NZ_JACHHZ010000003.1"/>
</dbReference>
<dbReference type="SUPFAM" id="SSF54909">
    <property type="entry name" value="Dimeric alpha+beta barrel"/>
    <property type="match status" value="1"/>
</dbReference>
<keyword evidence="6" id="KW-1185">Reference proteome</keyword>
<dbReference type="PROSITE" id="PS50956">
    <property type="entry name" value="HTH_ASNC_2"/>
    <property type="match status" value="1"/>
</dbReference>
<evidence type="ECO:0000313" key="5">
    <source>
        <dbReference type="EMBL" id="MBB6093621.1"/>
    </source>
</evidence>
<dbReference type="GO" id="GO:0005829">
    <property type="term" value="C:cytosol"/>
    <property type="evidence" value="ECO:0007669"/>
    <property type="project" value="TreeGrafter"/>
</dbReference>
<proteinExistence type="predicted"/>
<dbReference type="InterPro" id="IPR019887">
    <property type="entry name" value="Tscrpt_reg_AsnC/Lrp_C"/>
</dbReference>
<dbReference type="Pfam" id="PF01037">
    <property type="entry name" value="AsnC_trans_reg"/>
    <property type="match status" value="1"/>
</dbReference>
<name>A0A841HK93_9GAMM</name>
<dbReference type="InterPro" id="IPR000485">
    <property type="entry name" value="AsnC-type_HTH_dom"/>
</dbReference>
<dbReference type="InterPro" id="IPR011991">
    <property type="entry name" value="ArsR-like_HTH"/>
</dbReference>